<feature type="transmembrane region" description="Helical" evidence="1">
    <location>
        <begin position="7"/>
        <end position="26"/>
    </location>
</feature>
<proteinExistence type="predicted"/>
<reference evidence="2 3" key="1">
    <citation type="submission" date="2019-05" db="EMBL/GenBank/DDBJ databases">
        <title>Tamlana fucoidanivorans sp. nov., isolated from the surface of algae collected from Fujian province in China.</title>
        <authorList>
            <person name="Li J."/>
        </authorList>
    </citation>
    <scope>NUCLEOTIDE SEQUENCE [LARGE SCALE GENOMIC DNA]</scope>
    <source>
        <strain evidence="2 3">CW2-9</strain>
    </source>
</reference>
<feature type="transmembrane region" description="Helical" evidence="1">
    <location>
        <begin position="77"/>
        <end position="94"/>
    </location>
</feature>
<keyword evidence="1" id="KW-0812">Transmembrane</keyword>
<keyword evidence="1" id="KW-1133">Transmembrane helix</keyword>
<dbReference type="OrthoDB" id="1362378at2"/>
<feature type="transmembrane region" description="Helical" evidence="1">
    <location>
        <begin position="46"/>
        <end position="65"/>
    </location>
</feature>
<keyword evidence="3" id="KW-1185">Reference proteome</keyword>
<dbReference type="AlphaFoldDB" id="A0A5C4SM06"/>
<evidence type="ECO:0000313" key="3">
    <source>
        <dbReference type="Proteomes" id="UP000308713"/>
    </source>
</evidence>
<dbReference type="Proteomes" id="UP000308713">
    <property type="component" value="Unassembled WGS sequence"/>
</dbReference>
<comment type="caution">
    <text evidence="2">The sequence shown here is derived from an EMBL/GenBank/DDBJ whole genome shotgun (WGS) entry which is preliminary data.</text>
</comment>
<name>A0A5C4SM06_9FLAO</name>
<gene>
    <name evidence="2" type="ORF">FGF67_08780</name>
</gene>
<dbReference type="EMBL" id="VDCS01000007">
    <property type="protein sequence ID" value="TNJ44722.1"/>
    <property type="molecule type" value="Genomic_DNA"/>
</dbReference>
<sequence length="95" mass="10518">MNKKDIFIGMLVGFIANSMGLFLTATLLGQGDDFTQVIKAAAEEGFLGKLISLGAILNLIAFFIFIKKRQDYKARGVLLITVFIAVFTFVFKLYS</sequence>
<evidence type="ECO:0000313" key="2">
    <source>
        <dbReference type="EMBL" id="TNJ44722.1"/>
    </source>
</evidence>
<keyword evidence="1" id="KW-0472">Membrane</keyword>
<organism evidence="2 3">
    <name type="scientific">Allotamlana fucoidanivorans</name>
    <dbReference type="NCBI Taxonomy" id="2583814"/>
    <lineage>
        <taxon>Bacteria</taxon>
        <taxon>Pseudomonadati</taxon>
        <taxon>Bacteroidota</taxon>
        <taxon>Flavobacteriia</taxon>
        <taxon>Flavobacteriales</taxon>
        <taxon>Flavobacteriaceae</taxon>
        <taxon>Allotamlana</taxon>
    </lineage>
</organism>
<accession>A0A5C4SM06</accession>
<protein>
    <submittedName>
        <fullName evidence="2">Uncharacterized protein</fullName>
    </submittedName>
</protein>
<evidence type="ECO:0000256" key="1">
    <source>
        <dbReference type="SAM" id="Phobius"/>
    </source>
</evidence>
<dbReference type="RefSeq" id="WP_139696825.1">
    <property type="nucleotide sequence ID" value="NZ_CP074074.1"/>
</dbReference>